<proteinExistence type="predicted"/>
<dbReference type="PROSITE" id="PS50929">
    <property type="entry name" value="ABC_TM1F"/>
    <property type="match status" value="1"/>
</dbReference>
<reference evidence="7" key="2">
    <citation type="submission" date="2021-08" db="EMBL/GenBank/DDBJ databases">
        <authorList>
            <person name="Tani A."/>
            <person name="Ola A."/>
            <person name="Ogura Y."/>
            <person name="Katsura K."/>
            <person name="Hayashi T."/>
        </authorList>
    </citation>
    <scope>NUCLEOTIDE SEQUENCE</scope>
    <source>
        <strain evidence="7">DSM 17168</strain>
    </source>
</reference>
<evidence type="ECO:0000313" key="7">
    <source>
        <dbReference type="EMBL" id="GJE02613.1"/>
    </source>
</evidence>
<evidence type="ECO:0000259" key="6">
    <source>
        <dbReference type="PROSITE" id="PS50929"/>
    </source>
</evidence>
<feature type="region of interest" description="Disordered" evidence="5">
    <location>
        <begin position="98"/>
        <end position="126"/>
    </location>
</feature>
<evidence type="ECO:0000256" key="5">
    <source>
        <dbReference type="SAM" id="MobiDB-lite"/>
    </source>
</evidence>
<dbReference type="InterPro" id="IPR036640">
    <property type="entry name" value="ABC1_TM_sf"/>
</dbReference>
<keyword evidence="8" id="KW-1185">Reference proteome</keyword>
<evidence type="ECO:0000313" key="8">
    <source>
        <dbReference type="Proteomes" id="UP001055153"/>
    </source>
</evidence>
<sequence length="126" mass="12947">MLLSLLPTLVVLVGTMVMLGLTWPALGALEGATTALYVVTAGLLATRVIEPAAALANALDTRLGGVLSDATGTNAVVKAFGAEAREDERLARILAKWRQRTHRTSRPGAGWASSGASAPARPPSSS</sequence>
<dbReference type="SUPFAM" id="SSF90123">
    <property type="entry name" value="ABC transporter transmembrane region"/>
    <property type="match status" value="1"/>
</dbReference>
<evidence type="ECO:0000256" key="1">
    <source>
        <dbReference type="ARBA" id="ARBA00004651"/>
    </source>
</evidence>
<protein>
    <recommendedName>
        <fullName evidence="6">ABC transmembrane type-1 domain-containing protein</fullName>
    </recommendedName>
</protein>
<accession>A0ABQ4SLJ0</accession>
<feature type="domain" description="ABC transmembrane type-1" evidence="6">
    <location>
        <begin position="1"/>
        <end position="106"/>
    </location>
</feature>
<gene>
    <name evidence="7" type="ORF">GMJLKIPL_4562</name>
</gene>
<keyword evidence="4" id="KW-0472">Membrane</keyword>
<dbReference type="EMBL" id="BPQQ01000058">
    <property type="protein sequence ID" value="GJE02613.1"/>
    <property type="molecule type" value="Genomic_DNA"/>
</dbReference>
<comment type="caution">
    <text evidence="7">The sequence shown here is derived from an EMBL/GenBank/DDBJ whole genome shotgun (WGS) entry which is preliminary data.</text>
</comment>
<dbReference type="Proteomes" id="UP001055153">
    <property type="component" value="Unassembled WGS sequence"/>
</dbReference>
<keyword evidence="3" id="KW-1133">Transmembrane helix</keyword>
<dbReference type="InterPro" id="IPR011527">
    <property type="entry name" value="ABC1_TM_dom"/>
</dbReference>
<dbReference type="Gene3D" id="1.20.1560.10">
    <property type="entry name" value="ABC transporter type 1, transmembrane domain"/>
    <property type="match status" value="1"/>
</dbReference>
<organism evidence="7 8">
    <name type="scientific">Methylobacterium isbiliense</name>
    <dbReference type="NCBI Taxonomy" id="315478"/>
    <lineage>
        <taxon>Bacteria</taxon>
        <taxon>Pseudomonadati</taxon>
        <taxon>Pseudomonadota</taxon>
        <taxon>Alphaproteobacteria</taxon>
        <taxon>Hyphomicrobiales</taxon>
        <taxon>Methylobacteriaceae</taxon>
        <taxon>Methylobacterium</taxon>
    </lineage>
</organism>
<evidence type="ECO:0000256" key="4">
    <source>
        <dbReference type="ARBA" id="ARBA00023136"/>
    </source>
</evidence>
<keyword evidence="2" id="KW-0812">Transmembrane</keyword>
<evidence type="ECO:0000256" key="2">
    <source>
        <dbReference type="ARBA" id="ARBA00022692"/>
    </source>
</evidence>
<feature type="compositionally biased region" description="Low complexity" evidence="5">
    <location>
        <begin position="106"/>
        <end position="119"/>
    </location>
</feature>
<evidence type="ECO:0000256" key="3">
    <source>
        <dbReference type="ARBA" id="ARBA00022989"/>
    </source>
</evidence>
<name>A0ABQ4SLJ0_9HYPH</name>
<comment type="subcellular location">
    <subcellularLocation>
        <location evidence="1">Cell membrane</location>
        <topology evidence="1">Multi-pass membrane protein</topology>
    </subcellularLocation>
</comment>
<reference evidence="7" key="1">
    <citation type="journal article" date="2021" name="Front. Microbiol.">
        <title>Comprehensive Comparative Genomics and Phenotyping of Methylobacterium Species.</title>
        <authorList>
            <person name="Alessa O."/>
            <person name="Ogura Y."/>
            <person name="Fujitani Y."/>
            <person name="Takami H."/>
            <person name="Hayashi T."/>
            <person name="Sahin N."/>
            <person name="Tani A."/>
        </authorList>
    </citation>
    <scope>NUCLEOTIDE SEQUENCE</scope>
    <source>
        <strain evidence="7">DSM 17168</strain>
    </source>
</reference>